<evidence type="ECO:0000313" key="5">
    <source>
        <dbReference type="EMBL" id="KAI5420913.1"/>
    </source>
</evidence>
<organism evidence="5 6">
    <name type="scientific">Pisum sativum</name>
    <name type="common">Garden pea</name>
    <name type="synonym">Lathyrus oleraceus</name>
    <dbReference type="NCBI Taxonomy" id="3888"/>
    <lineage>
        <taxon>Eukaryota</taxon>
        <taxon>Viridiplantae</taxon>
        <taxon>Streptophyta</taxon>
        <taxon>Embryophyta</taxon>
        <taxon>Tracheophyta</taxon>
        <taxon>Spermatophyta</taxon>
        <taxon>Magnoliopsida</taxon>
        <taxon>eudicotyledons</taxon>
        <taxon>Gunneridae</taxon>
        <taxon>Pentapetalae</taxon>
        <taxon>rosids</taxon>
        <taxon>fabids</taxon>
        <taxon>Fabales</taxon>
        <taxon>Fabaceae</taxon>
        <taxon>Papilionoideae</taxon>
        <taxon>50 kb inversion clade</taxon>
        <taxon>NPAAA clade</taxon>
        <taxon>Hologalegina</taxon>
        <taxon>IRL clade</taxon>
        <taxon>Fabeae</taxon>
        <taxon>Lathyrus</taxon>
    </lineage>
</organism>
<dbReference type="AlphaFoldDB" id="A0A9D4XGQ2"/>
<dbReference type="SMART" id="SM01045">
    <property type="entry name" value="BURP"/>
    <property type="match status" value="1"/>
</dbReference>
<dbReference type="InterPro" id="IPR004873">
    <property type="entry name" value="BURP_dom"/>
</dbReference>
<dbReference type="Proteomes" id="UP001058974">
    <property type="component" value="Chromosome 4"/>
</dbReference>
<accession>A0A9D4XGQ2</accession>
<feature type="signal peptide" evidence="3">
    <location>
        <begin position="1"/>
        <end position="21"/>
    </location>
</feature>
<dbReference type="Gramene" id="PSAT_LOCUS16067-3_t1">
    <property type="protein sequence ID" value="CAL5196470.1"/>
    <property type="gene ID" value="PSAT_LOCUS16067"/>
</dbReference>
<gene>
    <name evidence="5" type="ORF">KIW84_044669</name>
</gene>
<evidence type="ECO:0000256" key="3">
    <source>
        <dbReference type="SAM" id="SignalP"/>
    </source>
</evidence>
<dbReference type="PANTHER" id="PTHR31236">
    <property type="entry name" value="BURP DOMAIN PROTEIN USPL1-LIKE"/>
    <property type="match status" value="1"/>
</dbReference>
<evidence type="ECO:0000259" key="4">
    <source>
        <dbReference type="PROSITE" id="PS51277"/>
    </source>
</evidence>
<comment type="caution">
    <text evidence="5">The sequence shown here is derived from an EMBL/GenBank/DDBJ whole genome shotgun (WGS) entry which is preliminary data.</text>
</comment>
<protein>
    <recommendedName>
        <fullName evidence="4">BURP domain-containing protein</fullName>
    </recommendedName>
</protein>
<evidence type="ECO:0000256" key="1">
    <source>
        <dbReference type="ARBA" id="ARBA00022729"/>
    </source>
</evidence>
<sequence>MEFKNLSVLALFFLTLLGIHASKSGEEYWKSVWPNTPIPKTLLDLLLTDKGTSIPIKSQEEKQYWTIFFEHDLYPGKTMNLGIQKHSDIQSSKSTTHAPVKRASHTFKTLKGLGQTPEKETTRTNQPFGTFVWWYKKQTGSLTTRSDKATKIETTATNQPFGTFVWWNEKEFDRPTIRSDKLTKIETTRANQPFGTFVWWYKKEIERPTIRSDKTTKIETTTINQPFGTFVWWNKKETDRPTIRSDKVTKIETTRTNQPFGTTAWWHKKETEKETEIETENNLLEENQPFGLSEQGKKETEKSNQPFETQTSDEKEAHVLNNYCGTPSAIGEHKHCALSLESMMDFAISKLGKNIKVMSSSFSQSQDKYVVQEVNKIGDKAVMCHRLNFEEVVFYCHVVNATTTYMVPMMASDGTISKALTICHHDTRGMNPKVLNEVLNVKPGNVSVCHFIGNKAVAWVPNVSQSRGHPCVI</sequence>
<feature type="region of interest" description="Disordered" evidence="2">
    <location>
        <begin position="269"/>
        <end position="315"/>
    </location>
</feature>
<dbReference type="Gramene" id="PSAT_LOCUS16067-2_t1">
    <property type="protein sequence ID" value="CAL5196469.1"/>
    <property type="gene ID" value="PSAT_LOCUS16067"/>
</dbReference>
<dbReference type="EMBL" id="JAMSHJ010000004">
    <property type="protein sequence ID" value="KAI5420913.1"/>
    <property type="molecule type" value="Genomic_DNA"/>
</dbReference>
<evidence type="ECO:0000313" key="6">
    <source>
        <dbReference type="Proteomes" id="UP001058974"/>
    </source>
</evidence>
<keyword evidence="6" id="KW-1185">Reference proteome</keyword>
<dbReference type="Gramene" id="PSAT_LOCUS16067_t1">
    <property type="protein sequence ID" value="CAL5196468.1"/>
    <property type="gene ID" value="PSAT_LOCUS16067"/>
</dbReference>
<dbReference type="Gramene" id="Psat04G0466900-T1">
    <property type="protein sequence ID" value="KAI5420913.1"/>
    <property type="gene ID" value="KIW84_044669"/>
</dbReference>
<reference evidence="5 6" key="1">
    <citation type="journal article" date="2022" name="Nat. Genet.">
        <title>Improved pea reference genome and pan-genome highlight genomic features and evolutionary characteristics.</title>
        <authorList>
            <person name="Yang T."/>
            <person name="Liu R."/>
            <person name="Luo Y."/>
            <person name="Hu S."/>
            <person name="Wang D."/>
            <person name="Wang C."/>
            <person name="Pandey M.K."/>
            <person name="Ge S."/>
            <person name="Xu Q."/>
            <person name="Li N."/>
            <person name="Li G."/>
            <person name="Huang Y."/>
            <person name="Saxena R.K."/>
            <person name="Ji Y."/>
            <person name="Li M."/>
            <person name="Yan X."/>
            <person name="He Y."/>
            <person name="Liu Y."/>
            <person name="Wang X."/>
            <person name="Xiang C."/>
            <person name="Varshney R.K."/>
            <person name="Ding H."/>
            <person name="Gao S."/>
            <person name="Zong X."/>
        </authorList>
    </citation>
    <scope>NUCLEOTIDE SEQUENCE [LARGE SCALE GENOMIC DNA]</scope>
    <source>
        <strain evidence="5 6">cv. Zhongwan 6</strain>
    </source>
</reference>
<proteinExistence type="predicted"/>
<dbReference type="Pfam" id="PF03181">
    <property type="entry name" value="BURP"/>
    <property type="match status" value="1"/>
</dbReference>
<name>A0A9D4XGQ2_PEA</name>
<evidence type="ECO:0000256" key="2">
    <source>
        <dbReference type="SAM" id="MobiDB-lite"/>
    </source>
</evidence>
<dbReference type="PROSITE" id="PS51277">
    <property type="entry name" value="BURP"/>
    <property type="match status" value="1"/>
</dbReference>
<dbReference type="InterPro" id="IPR044816">
    <property type="entry name" value="BURP"/>
</dbReference>
<feature type="domain" description="BURP" evidence="4">
    <location>
        <begin position="314"/>
        <end position="462"/>
    </location>
</feature>
<feature type="chain" id="PRO_5039725007" description="BURP domain-containing protein" evidence="3">
    <location>
        <begin position="22"/>
        <end position="473"/>
    </location>
</feature>
<keyword evidence="1 3" id="KW-0732">Signal</keyword>
<dbReference type="PANTHER" id="PTHR31236:SF35">
    <property type="entry name" value="ABUNDANT PROTEIN, PUTATIVE-RELATED"/>
    <property type="match status" value="1"/>
</dbReference>